<name>T1HU83_RHOPR</name>
<dbReference type="EMBL" id="ACPB03019127">
    <property type="status" value="NOT_ANNOTATED_CDS"/>
    <property type="molecule type" value="Genomic_DNA"/>
</dbReference>
<sequence length="130" mass="13838">MVSCPVPIITAIDGLAAASGCQLVPQSDIAICTERSSFSTPGANFGIFCSTPGIPLARSVPRKLCAYMLFTGIPITSEQALQNGLISKVTSNDNLEKVFCEIVDYFWDTIDPPAANLIEFDAEHSIALSP</sequence>
<dbReference type="PANTHER" id="PTHR43602:SF1">
    <property type="entry name" value="ENOYL-COA HYDRATASE DOMAIN-CONTAINING PROTEIN 3, MITOCHONDRIAL"/>
    <property type="match status" value="1"/>
</dbReference>
<keyword evidence="5" id="KW-1185">Reference proteome</keyword>
<evidence type="ECO:0000256" key="3">
    <source>
        <dbReference type="ARBA" id="ARBA00023098"/>
    </source>
</evidence>
<dbReference type="Pfam" id="PF00378">
    <property type="entry name" value="ECH_1"/>
    <property type="match status" value="1"/>
</dbReference>
<dbReference type="HOGENOM" id="CLU_1940709_0_0_1"/>
<dbReference type="eggNOG" id="KOG1682">
    <property type="taxonomic scope" value="Eukaryota"/>
</dbReference>
<dbReference type="Proteomes" id="UP000015103">
    <property type="component" value="Unassembled WGS sequence"/>
</dbReference>
<dbReference type="AlphaFoldDB" id="T1HU83"/>
<evidence type="ECO:0000313" key="4">
    <source>
        <dbReference type="EnsemblMetazoa" id="RPRC007603-PA"/>
    </source>
</evidence>
<dbReference type="PANTHER" id="PTHR43602">
    <property type="match status" value="1"/>
</dbReference>
<dbReference type="EnsemblMetazoa" id="RPRC007603-RA">
    <property type="protein sequence ID" value="RPRC007603-PA"/>
    <property type="gene ID" value="RPRC007603"/>
</dbReference>
<keyword evidence="2" id="KW-0809">Transit peptide</keyword>
<dbReference type="InterPro" id="IPR001753">
    <property type="entry name" value="Enoyl-CoA_hydra/iso"/>
</dbReference>
<dbReference type="InterPro" id="IPR052377">
    <property type="entry name" value="Mitochondrial_ECH-domain"/>
</dbReference>
<evidence type="ECO:0000313" key="5">
    <source>
        <dbReference type="Proteomes" id="UP000015103"/>
    </source>
</evidence>
<protein>
    <submittedName>
        <fullName evidence="4">Uncharacterized protein</fullName>
    </submittedName>
</protein>
<evidence type="ECO:0000256" key="1">
    <source>
        <dbReference type="ARBA" id="ARBA00022832"/>
    </source>
</evidence>
<proteinExistence type="predicted"/>
<dbReference type="Gene3D" id="3.90.226.10">
    <property type="entry name" value="2-enoyl-CoA Hydratase, Chain A, domain 1"/>
    <property type="match status" value="1"/>
</dbReference>
<dbReference type="InParanoid" id="T1HU83"/>
<organism evidence="4 5">
    <name type="scientific">Rhodnius prolixus</name>
    <name type="common">Triatomid bug</name>
    <dbReference type="NCBI Taxonomy" id="13249"/>
    <lineage>
        <taxon>Eukaryota</taxon>
        <taxon>Metazoa</taxon>
        <taxon>Ecdysozoa</taxon>
        <taxon>Arthropoda</taxon>
        <taxon>Hexapoda</taxon>
        <taxon>Insecta</taxon>
        <taxon>Pterygota</taxon>
        <taxon>Neoptera</taxon>
        <taxon>Paraneoptera</taxon>
        <taxon>Hemiptera</taxon>
        <taxon>Heteroptera</taxon>
        <taxon>Panheteroptera</taxon>
        <taxon>Cimicomorpha</taxon>
        <taxon>Reduviidae</taxon>
        <taxon>Triatominae</taxon>
        <taxon>Rhodnius</taxon>
    </lineage>
</organism>
<dbReference type="InterPro" id="IPR029045">
    <property type="entry name" value="ClpP/crotonase-like_dom_sf"/>
</dbReference>
<reference evidence="4" key="1">
    <citation type="submission" date="2015-05" db="UniProtKB">
        <authorList>
            <consortium name="EnsemblMetazoa"/>
        </authorList>
    </citation>
    <scope>IDENTIFICATION</scope>
</reference>
<keyword evidence="3" id="KW-0443">Lipid metabolism</keyword>
<dbReference type="STRING" id="13249.T1HU83"/>
<dbReference type="SUPFAM" id="SSF52096">
    <property type="entry name" value="ClpP/crotonase"/>
    <property type="match status" value="1"/>
</dbReference>
<keyword evidence="1" id="KW-0276">Fatty acid metabolism</keyword>
<evidence type="ECO:0000256" key="2">
    <source>
        <dbReference type="ARBA" id="ARBA00022946"/>
    </source>
</evidence>
<dbReference type="GO" id="GO:0016836">
    <property type="term" value="F:hydro-lyase activity"/>
    <property type="evidence" value="ECO:0007669"/>
    <property type="project" value="TreeGrafter"/>
</dbReference>
<accession>T1HU83</accession>
<dbReference type="VEuPathDB" id="VectorBase:RPRC007603"/>
<dbReference type="GO" id="GO:0006631">
    <property type="term" value="P:fatty acid metabolic process"/>
    <property type="evidence" value="ECO:0007669"/>
    <property type="project" value="UniProtKB-KW"/>
</dbReference>
<dbReference type="CDD" id="cd06558">
    <property type="entry name" value="crotonase-like"/>
    <property type="match status" value="1"/>
</dbReference>
<dbReference type="GO" id="GO:0005739">
    <property type="term" value="C:mitochondrion"/>
    <property type="evidence" value="ECO:0007669"/>
    <property type="project" value="TreeGrafter"/>
</dbReference>